<feature type="domain" description="PucR C-terminal helix-turn-helix" evidence="1">
    <location>
        <begin position="242"/>
        <end position="297"/>
    </location>
</feature>
<evidence type="ECO:0000259" key="1">
    <source>
        <dbReference type="Pfam" id="PF13556"/>
    </source>
</evidence>
<dbReference type="PANTHER" id="PTHR33744">
    <property type="entry name" value="CARBOHYDRATE DIACID REGULATOR"/>
    <property type="match status" value="1"/>
</dbReference>
<name>A0A940SKX4_9BACI</name>
<dbReference type="InterPro" id="IPR051448">
    <property type="entry name" value="CdaR-like_regulators"/>
</dbReference>
<dbReference type="InterPro" id="IPR025736">
    <property type="entry name" value="PucR_C-HTH_dom"/>
</dbReference>
<comment type="caution">
    <text evidence="2">The sequence shown here is derived from an EMBL/GenBank/DDBJ whole genome shotgun (WGS) entry which is preliminary data.</text>
</comment>
<dbReference type="Gene3D" id="1.10.10.2840">
    <property type="entry name" value="PucR C-terminal helix-turn-helix domain"/>
    <property type="match status" value="1"/>
</dbReference>
<dbReference type="AlphaFoldDB" id="A0A940SKX4"/>
<sequence>MIDNLNRLFGNENVILSNSTMKSDDYFWFTIDSYQTPVGIKKEVITNDQLNLLYALFPNAVLFEHKHGAHQQWYNYLILKNAKNPFTEEKIPIPQSIRFIQFNIKQKTIDYAAFEETITAFFNNEVAIIWCKANQGFILEKIQTESYDNKYINYVQETLAADLFYDITFFIGKLHHPQSNLQQFFSFEQNCFQYALRNKKHKNILLLTNEILPYFLSLLPQEMTEILPDLILSEFNLDDPILETVKFFLQNNQNITATAKQSYLHRNTVQYRVDKFTERTGIDLKDFQSSYIAFLAIYLLEKVTVPNN</sequence>
<dbReference type="Proteomes" id="UP000682134">
    <property type="component" value="Unassembled WGS sequence"/>
</dbReference>
<proteinExistence type="predicted"/>
<evidence type="ECO:0000313" key="2">
    <source>
        <dbReference type="EMBL" id="MBP0726901.1"/>
    </source>
</evidence>
<evidence type="ECO:0000313" key="3">
    <source>
        <dbReference type="Proteomes" id="UP000682134"/>
    </source>
</evidence>
<accession>A0A940SKX4</accession>
<dbReference type="RefSeq" id="WP_209407243.1">
    <property type="nucleotide sequence ID" value="NZ_JAGIYQ010000016.1"/>
</dbReference>
<keyword evidence="3" id="KW-1185">Reference proteome</keyword>
<dbReference type="Pfam" id="PF13556">
    <property type="entry name" value="HTH_30"/>
    <property type="match status" value="1"/>
</dbReference>
<gene>
    <name evidence="2" type="ORF">J5Y03_17220</name>
</gene>
<organism evidence="2 3">
    <name type="scientific">Gottfriedia endophytica</name>
    <dbReference type="NCBI Taxonomy" id="2820819"/>
    <lineage>
        <taxon>Bacteria</taxon>
        <taxon>Bacillati</taxon>
        <taxon>Bacillota</taxon>
        <taxon>Bacilli</taxon>
        <taxon>Bacillales</taxon>
        <taxon>Bacillaceae</taxon>
        <taxon>Gottfriedia</taxon>
    </lineage>
</organism>
<protein>
    <submittedName>
        <fullName evidence="2">Helix-turn-helix domain-containing protein</fullName>
    </submittedName>
</protein>
<dbReference type="InterPro" id="IPR042070">
    <property type="entry name" value="PucR_C-HTH_sf"/>
</dbReference>
<reference evidence="2" key="1">
    <citation type="submission" date="2021-04" db="EMBL/GenBank/DDBJ databases">
        <title>Genome seq and assembly of Bacillus sp.</title>
        <authorList>
            <person name="Chhetri G."/>
        </authorList>
    </citation>
    <scope>NUCLEOTIDE SEQUENCE</scope>
    <source>
        <strain evidence="2">RG28</strain>
    </source>
</reference>
<dbReference type="PANTHER" id="PTHR33744:SF15">
    <property type="entry name" value="CARBOHYDRATE DIACID REGULATOR"/>
    <property type="match status" value="1"/>
</dbReference>
<dbReference type="EMBL" id="JAGIYQ010000016">
    <property type="protein sequence ID" value="MBP0726901.1"/>
    <property type="molecule type" value="Genomic_DNA"/>
</dbReference>